<dbReference type="NCBIfam" id="NF041581">
    <property type="entry name" value="SosA"/>
    <property type="match status" value="1"/>
</dbReference>
<evidence type="ECO:0000256" key="2">
    <source>
        <dbReference type="SAM" id="Phobius"/>
    </source>
</evidence>
<sequence>MLTNTKQKFLIYIAVVLVSCMVFLTFFLSVNQSAHSEQTYEMTDHEIHQKDNNKTNDKVEYKQNSEQNDTSVFALVN</sequence>
<organism evidence="3 4">
    <name type="scientific">Staphylococcus caprae</name>
    <dbReference type="NCBI Taxonomy" id="29380"/>
    <lineage>
        <taxon>Bacteria</taxon>
        <taxon>Bacillati</taxon>
        <taxon>Bacillota</taxon>
        <taxon>Bacilli</taxon>
        <taxon>Bacillales</taxon>
        <taxon>Staphylococcaceae</taxon>
        <taxon>Staphylococcus</taxon>
    </lineage>
</organism>
<feature type="region of interest" description="Disordered" evidence="1">
    <location>
        <begin position="41"/>
        <end position="77"/>
    </location>
</feature>
<keyword evidence="2" id="KW-0472">Membrane</keyword>
<dbReference type="EMBL" id="AP018586">
    <property type="protein sequence ID" value="BBD92609.1"/>
    <property type="molecule type" value="Genomic_DNA"/>
</dbReference>
<protein>
    <recommendedName>
        <fullName evidence="5">Secreted protein</fullName>
    </recommendedName>
</protein>
<proteinExistence type="predicted"/>
<keyword evidence="2" id="KW-0812">Transmembrane</keyword>
<gene>
    <name evidence="3" type="ORF">JMUB590_1551</name>
</gene>
<keyword evidence="4" id="KW-1185">Reference proteome</keyword>
<evidence type="ECO:0000313" key="4">
    <source>
        <dbReference type="Proteomes" id="UP000274772"/>
    </source>
</evidence>
<evidence type="ECO:0000256" key="1">
    <source>
        <dbReference type="SAM" id="MobiDB-lite"/>
    </source>
</evidence>
<dbReference type="Proteomes" id="UP000274772">
    <property type="component" value="Chromosome"/>
</dbReference>
<dbReference type="InterPro" id="IPR048170">
    <property type="entry name" value="SosA-like"/>
</dbReference>
<feature type="compositionally biased region" description="Basic and acidic residues" evidence="1">
    <location>
        <begin position="42"/>
        <end position="63"/>
    </location>
</feature>
<name>A0ABN5W757_9STAP</name>
<evidence type="ECO:0000313" key="3">
    <source>
        <dbReference type="EMBL" id="BBD92609.1"/>
    </source>
</evidence>
<dbReference type="RefSeq" id="WP_002442716.1">
    <property type="nucleotide sequence ID" value="NZ_AP018585.1"/>
</dbReference>
<accession>A0ABN5W757</accession>
<reference evidence="3 4" key="1">
    <citation type="submission" date="2018-05" db="EMBL/GenBank/DDBJ databases">
        <title>Complete genome sequencing of three human clinical isolates of Staphylococcus caprae reveals virulence factors similar to those of S. epidermidis and S. capitis.</title>
        <authorList>
            <person name="Watanabe S."/>
            <person name="Cui L."/>
        </authorList>
    </citation>
    <scope>NUCLEOTIDE SEQUENCE [LARGE SCALE GENOMIC DNA]</scope>
    <source>
        <strain evidence="3 4">JMUB590</strain>
    </source>
</reference>
<evidence type="ECO:0008006" key="5">
    <source>
        <dbReference type="Google" id="ProtNLM"/>
    </source>
</evidence>
<feature type="transmembrane region" description="Helical" evidence="2">
    <location>
        <begin position="9"/>
        <end position="30"/>
    </location>
</feature>
<dbReference type="PROSITE" id="PS51257">
    <property type="entry name" value="PROKAR_LIPOPROTEIN"/>
    <property type="match status" value="1"/>
</dbReference>
<keyword evidence="2" id="KW-1133">Transmembrane helix</keyword>
<dbReference type="GeneID" id="58051306"/>